<evidence type="ECO:0000313" key="2">
    <source>
        <dbReference type="EMBL" id="TWH91272.1"/>
    </source>
</evidence>
<proteinExistence type="predicted"/>
<dbReference type="EMBL" id="VLKI01000001">
    <property type="protein sequence ID" value="TWH91272.1"/>
    <property type="molecule type" value="Genomic_DNA"/>
</dbReference>
<keyword evidence="2" id="KW-0808">Transferase</keyword>
<evidence type="ECO:0000259" key="1">
    <source>
        <dbReference type="Pfam" id="PF13302"/>
    </source>
</evidence>
<organism evidence="2 3">
    <name type="scientific">Cytobacillus oceanisediminis</name>
    <dbReference type="NCBI Taxonomy" id="665099"/>
    <lineage>
        <taxon>Bacteria</taxon>
        <taxon>Bacillati</taxon>
        <taxon>Bacillota</taxon>
        <taxon>Bacilli</taxon>
        <taxon>Bacillales</taxon>
        <taxon>Bacillaceae</taxon>
        <taxon>Cytobacillus</taxon>
    </lineage>
</organism>
<feature type="domain" description="N-acetyltransferase" evidence="1">
    <location>
        <begin position="15"/>
        <end position="96"/>
    </location>
</feature>
<reference evidence="2 3" key="1">
    <citation type="journal article" date="2015" name="Stand. Genomic Sci.">
        <title>Genomic Encyclopedia of Bacterial and Archaeal Type Strains, Phase III: the genomes of soil and plant-associated and newly described type strains.</title>
        <authorList>
            <person name="Whitman W.B."/>
            <person name="Woyke T."/>
            <person name="Klenk H.P."/>
            <person name="Zhou Y."/>
            <person name="Lilburn T.G."/>
            <person name="Beck B.J."/>
            <person name="De Vos P."/>
            <person name="Vandamme P."/>
            <person name="Eisen J.A."/>
            <person name="Garrity G."/>
            <person name="Hugenholtz P."/>
            <person name="Kyrpides N.C."/>
        </authorList>
    </citation>
    <scope>NUCLEOTIDE SEQUENCE [LARGE SCALE GENOMIC DNA]</scope>
    <source>
        <strain evidence="2 3">CGMCC 1.10115</strain>
    </source>
</reference>
<dbReference type="OrthoDB" id="9785602at2"/>
<dbReference type="PANTHER" id="PTHR43792">
    <property type="entry name" value="GNAT FAMILY, PUTATIVE (AFU_ORTHOLOGUE AFUA_3G00765)-RELATED-RELATED"/>
    <property type="match status" value="1"/>
</dbReference>
<dbReference type="PANTHER" id="PTHR43792:SF9">
    <property type="entry name" value="RIBOSOMAL-PROTEIN-ALANINE ACETYLTRANSFERASE"/>
    <property type="match status" value="1"/>
</dbReference>
<name>A0A562K786_9BACI</name>
<keyword evidence="3" id="KW-1185">Reference proteome</keyword>
<comment type="caution">
    <text evidence="2">The sequence shown here is derived from an EMBL/GenBank/DDBJ whole genome shotgun (WGS) entry which is preliminary data.</text>
</comment>
<dbReference type="GO" id="GO:0008999">
    <property type="term" value="F:protein-N-terminal-alanine acetyltransferase activity"/>
    <property type="evidence" value="ECO:0007669"/>
    <property type="project" value="TreeGrafter"/>
</dbReference>
<dbReference type="RefSeq" id="WP_144539899.1">
    <property type="nucleotide sequence ID" value="NZ_CBCSDC010000009.1"/>
</dbReference>
<dbReference type="InterPro" id="IPR051531">
    <property type="entry name" value="N-acetyltransferase"/>
</dbReference>
<dbReference type="GO" id="GO:0005737">
    <property type="term" value="C:cytoplasm"/>
    <property type="evidence" value="ECO:0007669"/>
    <property type="project" value="TreeGrafter"/>
</dbReference>
<dbReference type="GeneID" id="65402001"/>
<dbReference type="Pfam" id="PF13302">
    <property type="entry name" value="Acetyltransf_3"/>
    <property type="match status" value="1"/>
</dbReference>
<dbReference type="SUPFAM" id="SSF55729">
    <property type="entry name" value="Acyl-CoA N-acyltransferases (Nat)"/>
    <property type="match status" value="1"/>
</dbReference>
<protein>
    <submittedName>
        <fullName evidence="2">Ribosomal-protein-alanine N-acetyltransferase</fullName>
    </submittedName>
</protein>
<gene>
    <name evidence="2" type="ORF">IQ19_00728</name>
</gene>
<accession>A0A562K786</accession>
<dbReference type="InterPro" id="IPR000182">
    <property type="entry name" value="GNAT_dom"/>
</dbReference>
<dbReference type="InterPro" id="IPR016181">
    <property type="entry name" value="Acyl_CoA_acyltransferase"/>
</dbReference>
<evidence type="ECO:0000313" key="3">
    <source>
        <dbReference type="Proteomes" id="UP000318667"/>
    </source>
</evidence>
<dbReference type="AlphaFoldDB" id="A0A562K786"/>
<dbReference type="Gene3D" id="3.40.630.30">
    <property type="match status" value="1"/>
</dbReference>
<dbReference type="Proteomes" id="UP000318667">
    <property type="component" value="Unassembled WGS sequence"/>
</dbReference>
<sequence>MKSVNFNVPKLETDRLMLRKLNLGDIEDMHTYTSSIEVTKYVPFPNHKSLADTEAFIHYVMEQYENNKTVPWEIELKESGKLIGTIEYVSWEPAHHIEGRILKRVAEKQKRAFMLFC</sequence>